<dbReference type="Proteomes" id="UP001228139">
    <property type="component" value="Chromosome"/>
</dbReference>
<reference evidence="3 4" key="1">
    <citation type="submission" date="2023-07" db="EMBL/GenBank/DDBJ databases">
        <title>Pathogenic bacteria of pear tree diseases.</title>
        <authorList>
            <person name="Zhang Z."/>
            <person name="He L."/>
            <person name="Huang R."/>
        </authorList>
    </citation>
    <scope>NUCLEOTIDE SEQUENCE [LARGE SCALE GENOMIC DNA]</scope>
    <source>
        <strain evidence="3 4">DE2</strain>
    </source>
</reference>
<dbReference type="AlphaFoldDB" id="A0AA50DKS8"/>
<keyword evidence="4" id="KW-1185">Reference proteome</keyword>
<sequence length="239" mass="26036">MKTLPLTALLSGLLACAILTPARAGNSVLIWPIDPKIHSGDKATELWLENRGEATTLMQVRIFTWQQVNGQEQYQTQQTVVASPPLVRIEPGQKQLVRLINQTPPPPGREVAYRVLLDEIPTPQTPGKDQAGLNFQMRYSVPLFTYGQGLSADSASPKLSWEVVNQSGRSAIKITNSGSGHARLSKVSLGGRQLSNSLFGYVLANSSNTFPLNFPASNRSELSAQLENNKSWHSTGSSQ</sequence>
<accession>A0AA50DKS8</accession>
<organism evidence="3 4">
    <name type="scientific">Erwinia pyri</name>
    <dbReference type="NCBI Taxonomy" id="3062598"/>
    <lineage>
        <taxon>Bacteria</taxon>
        <taxon>Pseudomonadati</taxon>
        <taxon>Pseudomonadota</taxon>
        <taxon>Gammaproteobacteria</taxon>
        <taxon>Enterobacterales</taxon>
        <taxon>Erwiniaceae</taxon>
        <taxon>Erwinia</taxon>
    </lineage>
</organism>
<evidence type="ECO:0000313" key="3">
    <source>
        <dbReference type="EMBL" id="WLS79587.1"/>
    </source>
</evidence>
<dbReference type="GO" id="GO:0030288">
    <property type="term" value="C:outer membrane-bounded periplasmic space"/>
    <property type="evidence" value="ECO:0007669"/>
    <property type="project" value="InterPro"/>
</dbReference>
<dbReference type="KEGG" id="epi:Q3V30_03485"/>
<dbReference type="Gene3D" id="2.60.40.10">
    <property type="entry name" value="Immunoglobulins"/>
    <property type="match status" value="1"/>
</dbReference>
<dbReference type="InterPro" id="IPR008962">
    <property type="entry name" value="PapD-like_sf"/>
</dbReference>
<feature type="domain" description="Pili assembly chaperone N-terminal" evidence="2">
    <location>
        <begin position="38"/>
        <end position="145"/>
    </location>
</feature>
<dbReference type="GO" id="GO:0071555">
    <property type="term" value="P:cell wall organization"/>
    <property type="evidence" value="ECO:0007669"/>
    <property type="project" value="InterPro"/>
</dbReference>
<feature type="chain" id="PRO_5041234493" evidence="1">
    <location>
        <begin position="25"/>
        <end position="239"/>
    </location>
</feature>
<evidence type="ECO:0000259" key="2">
    <source>
        <dbReference type="Pfam" id="PF00345"/>
    </source>
</evidence>
<dbReference type="PANTHER" id="PTHR30251">
    <property type="entry name" value="PILUS ASSEMBLY CHAPERONE"/>
    <property type="match status" value="1"/>
</dbReference>
<name>A0AA50DKS8_9GAMM</name>
<dbReference type="InterPro" id="IPR013783">
    <property type="entry name" value="Ig-like_fold"/>
</dbReference>
<dbReference type="InterPro" id="IPR016147">
    <property type="entry name" value="Pili_assmbl_chaperone_N"/>
</dbReference>
<dbReference type="PROSITE" id="PS51257">
    <property type="entry name" value="PROKAR_LIPOPROTEIN"/>
    <property type="match status" value="1"/>
</dbReference>
<evidence type="ECO:0000313" key="4">
    <source>
        <dbReference type="Proteomes" id="UP001228139"/>
    </source>
</evidence>
<dbReference type="EMBL" id="CP132353">
    <property type="protein sequence ID" value="WLS79587.1"/>
    <property type="molecule type" value="Genomic_DNA"/>
</dbReference>
<dbReference type="SUPFAM" id="SSF49354">
    <property type="entry name" value="PapD-like"/>
    <property type="match status" value="1"/>
</dbReference>
<proteinExistence type="predicted"/>
<feature type="signal peptide" evidence="1">
    <location>
        <begin position="1"/>
        <end position="24"/>
    </location>
</feature>
<dbReference type="RefSeq" id="WP_306210509.1">
    <property type="nucleotide sequence ID" value="NZ_CP132353.1"/>
</dbReference>
<gene>
    <name evidence="3" type="ORF">Q3V30_03485</name>
</gene>
<dbReference type="Pfam" id="PF00345">
    <property type="entry name" value="PapD_N"/>
    <property type="match status" value="1"/>
</dbReference>
<keyword evidence="1" id="KW-0732">Signal</keyword>
<dbReference type="InterPro" id="IPR050643">
    <property type="entry name" value="Periplasmic_pilus_chap"/>
</dbReference>
<evidence type="ECO:0000256" key="1">
    <source>
        <dbReference type="SAM" id="SignalP"/>
    </source>
</evidence>
<dbReference type="PANTHER" id="PTHR30251:SF4">
    <property type="entry name" value="SLR1668 PROTEIN"/>
    <property type="match status" value="1"/>
</dbReference>
<protein>
    <submittedName>
        <fullName evidence="3">Molecular chaperone</fullName>
    </submittedName>
</protein>